<dbReference type="AlphaFoldDB" id="A0A402CJA0"/>
<dbReference type="EMBL" id="BHYM01000080">
    <property type="protein sequence ID" value="GCE43696.1"/>
    <property type="molecule type" value="Genomic_DNA"/>
</dbReference>
<gene>
    <name evidence="1" type="ORF">Rhow_007994</name>
</gene>
<organism evidence="1 2">
    <name type="scientific">Rhodococcus wratislaviensis</name>
    <name type="common">Tsukamurella wratislaviensis</name>
    <dbReference type="NCBI Taxonomy" id="44752"/>
    <lineage>
        <taxon>Bacteria</taxon>
        <taxon>Bacillati</taxon>
        <taxon>Actinomycetota</taxon>
        <taxon>Actinomycetes</taxon>
        <taxon>Mycobacteriales</taxon>
        <taxon>Nocardiaceae</taxon>
        <taxon>Rhodococcus</taxon>
    </lineage>
</organism>
<name>A0A402CJA0_RHOWR</name>
<protein>
    <submittedName>
        <fullName evidence="1">Mobile element protein</fullName>
    </submittedName>
</protein>
<dbReference type="Proteomes" id="UP000287519">
    <property type="component" value="Unassembled WGS sequence"/>
</dbReference>
<accession>A0A402CJA0</accession>
<reference evidence="1 2" key="1">
    <citation type="submission" date="2018-11" db="EMBL/GenBank/DDBJ databases">
        <title>Microbial catabolism of amino acid.</title>
        <authorList>
            <person name="Hibi M."/>
            <person name="Ogawa J."/>
        </authorList>
    </citation>
    <scope>NUCLEOTIDE SEQUENCE [LARGE SCALE GENOMIC DNA]</scope>
    <source>
        <strain evidence="1 2">C31-06</strain>
    </source>
</reference>
<evidence type="ECO:0000313" key="2">
    <source>
        <dbReference type="Proteomes" id="UP000287519"/>
    </source>
</evidence>
<sequence>MGLQLLRPDRKDETYKNGNLGGVRQWIESVNHTLKGQLGLEEHGGRTTHGVFARVAPRRWCGAGRGWRYLA</sequence>
<comment type="caution">
    <text evidence="1">The sequence shown here is derived from an EMBL/GenBank/DDBJ whole genome shotgun (WGS) entry which is preliminary data.</text>
</comment>
<keyword evidence="2" id="KW-1185">Reference proteome</keyword>
<evidence type="ECO:0000313" key="1">
    <source>
        <dbReference type="EMBL" id="GCE43696.1"/>
    </source>
</evidence>
<proteinExistence type="predicted"/>